<name>A0A1L9S9J8_9EURO</name>
<feature type="region of interest" description="Disordered" evidence="1">
    <location>
        <begin position="60"/>
        <end position="84"/>
    </location>
</feature>
<evidence type="ECO:0000256" key="1">
    <source>
        <dbReference type="SAM" id="MobiDB-lite"/>
    </source>
</evidence>
<gene>
    <name evidence="2" type="ORF">ASPZODRAFT_19136</name>
</gene>
<accession>A0A1L9S9J8</accession>
<keyword evidence="3" id="KW-1185">Reference proteome</keyword>
<feature type="region of interest" description="Disordered" evidence="1">
    <location>
        <begin position="1"/>
        <end position="24"/>
    </location>
</feature>
<dbReference type="VEuPathDB" id="FungiDB:ASPZODRAFT_19136"/>
<dbReference type="AlphaFoldDB" id="A0A1L9S9J8"/>
<proteinExistence type="predicted"/>
<dbReference type="RefSeq" id="XP_022578344.1">
    <property type="nucleotide sequence ID" value="XM_022727339.1"/>
</dbReference>
<evidence type="ECO:0000313" key="3">
    <source>
        <dbReference type="Proteomes" id="UP000184188"/>
    </source>
</evidence>
<reference evidence="3" key="1">
    <citation type="journal article" date="2017" name="Genome Biol.">
        <title>Comparative genomics reveals high biological diversity and specific adaptations in the industrially and medically important fungal genus Aspergillus.</title>
        <authorList>
            <person name="de Vries R.P."/>
            <person name="Riley R."/>
            <person name="Wiebenga A."/>
            <person name="Aguilar-Osorio G."/>
            <person name="Amillis S."/>
            <person name="Uchima C.A."/>
            <person name="Anderluh G."/>
            <person name="Asadollahi M."/>
            <person name="Askin M."/>
            <person name="Barry K."/>
            <person name="Battaglia E."/>
            <person name="Bayram O."/>
            <person name="Benocci T."/>
            <person name="Braus-Stromeyer S.A."/>
            <person name="Caldana C."/>
            <person name="Canovas D."/>
            <person name="Cerqueira G.C."/>
            <person name="Chen F."/>
            <person name="Chen W."/>
            <person name="Choi C."/>
            <person name="Clum A."/>
            <person name="Dos Santos R.A."/>
            <person name="Damasio A.R."/>
            <person name="Diallinas G."/>
            <person name="Emri T."/>
            <person name="Fekete E."/>
            <person name="Flipphi M."/>
            <person name="Freyberg S."/>
            <person name="Gallo A."/>
            <person name="Gournas C."/>
            <person name="Habgood R."/>
            <person name="Hainaut M."/>
            <person name="Harispe M.L."/>
            <person name="Henrissat B."/>
            <person name="Hilden K.S."/>
            <person name="Hope R."/>
            <person name="Hossain A."/>
            <person name="Karabika E."/>
            <person name="Karaffa L."/>
            <person name="Karanyi Z."/>
            <person name="Krasevec N."/>
            <person name="Kuo A."/>
            <person name="Kusch H."/>
            <person name="LaButti K."/>
            <person name="Lagendijk E.L."/>
            <person name="Lapidus A."/>
            <person name="Levasseur A."/>
            <person name="Lindquist E."/>
            <person name="Lipzen A."/>
            <person name="Logrieco A.F."/>
            <person name="MacCabe A."/>
            <person name="Maekelae M.R."/>
            <person name="Malavazi I."/>
            <person name="Melin P."/>
            <person name="Meyer V."/>
            <person name="Mielnichuk N."/>
            <person name="Miskei M."/>
            <person name="Molnar A.P."/>
            <person name="Mule G."/>
            <person name="Ngan C.Y."/>
            <person name="Orejas M."/>
            <person name="Orosz E."/>
            <person name="Ouedraogo J.P."/>
            <person name="Overkamp K.M."/>
            <person name="Park H.-S."/>
            <person name="Perrone G."/>
            <person name="Piumi F."/>
            <person name="Punt P.J."/>
            <person name="Ram A.F."/>
            <person name="Ramon A."/>
            <person name="Rauscher S."/>
            <person name="Record E."/>
            <person name="Riano-Pachon D.M."/>
            <person name="Robert V."/>
            <person name="Roehrig J."/>
            <person name="Ruller R."/>
            <person name="Salamov A."/>
            <person name="Salih N.S."/>
            <person name="Samson R.A."/>
            <person name="Sandor E."/>
            <person name="Sanguinetti M."/>
            <person name="Schuetze T."/>
            <person name="Sepcic K."/>
            <person name="Shelest E."/>
            <person name="Sherlock G."/>
            <person name="Sophianopoulou V."/>
            <person name="Squina F.M."/>
            <person name="Sun H."/>
            <person name="Susca A."/>
            <person name="Todd R.B."/>
            <person name="Tsang A."/>
            <person name="Unkles S.E."/>
            <person name="van de Wiele N."/>
            <person name="van Rossen-Uffink D."/>
            <person name="Oliveira J.V."/>
            <person name="Vesth T.C."/>
            <person name="Visser J."/>
            <person name="Yu J.-H."/>
            <person name="Zhou M."/>
            <person name="Andersen M.R."/>
            <person name="Archer D.B."/>
            <person name="Baker S.E."/>
            <person name="Benoit I."/>
            <person name="Brakhage A.A."/>
            <person name="Braus G.H."/>
            <person name="Fischer R."/>
            <person name="Frisvad J.C."/>
            <person name="Goldman G.H."/>
            <person name="Houbraken J."/>
            <person name="Oakley B."/>
            <person name="Pocsi I."/>
            <person name="Scazzocchio C."/>
            <person name="Seiboth B."/>
            <person name="vanKuyk P.A."/>
            <person name="Wortman J."/>
            <person name="Dyer P.S."/>
            <person name="Grigoriev I.V."/>
        </authorList>
    </citation>
    <scope>NUCLEOTIDE SEQUENCE [LARGE SCALE GENOMIC DNA]</scope>
    <source>
        <strain evidence="3">CBS 506.65</strain>
    </source>
</reference>
<feature type="compositionally biased region" description="Polar residues" evidence="1">
    <location>
        <begin position="62"/>
        <end position="73"/>
    </location>
</feature>
<sequence>MTNKPWVSSGTAFNHRPTEGPERVVSSLTSSSSFVLVVRHVFSFSCLGVRAERCFKPLTASLPPTASPGKSSTEGGGGGDSERQKEARRCCWQAHCTGNVKIVYSKAKSASLTGFKGHRTCLSTAGRAAKALMPIAFNAPMCDGCPSFVEA</sequence>
<dbReference type="GeneID" id="34613803"/>
<dbReference type="EMBL" id="KV878350">
    <property type="protein sequence ID" value="OJJ43834.1"/>
    <property type="molecule type" value="Genomic_DNA"/>
</dbReference>
<dbReference type="Proteomes" id="UP000184188">
    <property type="component" value="Unassembled WGS sequence"/>
</dbReference>
<feature type="compositionally biased region" description="Polar residues" evidence="1">
    <location>
        <begin position="1"/>
        <end position="12"/>
    </location>
</feature>
<evidence type="ECO:0000313" key="2">
    <source>
        <dbReference type="EMBL" id="OJJ43834.1"/>
    </source>
</evidence>
<organism evidence="2 3">
    <name type="scientific">Penicilliopsis zonata CBS 506.65</name>
    <dbReference type="NCBI Taxonomy" id="1073090"/>
    <lineage>
        <taxon>Eukaryota</taxon>
        <taxon>Fungi</taxon>
        <taxon>Dikarya</taxon>
        <taxon>Ascomycota</taxon>
        <taxon>Pezizomycotina</taxon>
        <taxon>Eurotiomycetes</taxon>
        <taxon>Eurotiomycetidae</taxon>
        <taxon>Eurotiales</taxon>
        <taxon>Aspergillaceae</taxon>
        <taxon>Penicilliopsis</taxon>
    </lineage>
</organism>
<protein>
    <submittedName>
        <fullName evidence="2">Uncharacterized protein</fullName>
    </submittedName>
</protein>